<feature type="domain" description="C2H2-type" evidence="12">
    <location>
        <begin position="673"/>
        <end position="701"/>
    </location>
</feature>
<feature type="region of interest" description="Disordered" evidence="11">
    <location>
        <begin position="100"/>
        <end position="164"/>
    </location>
</feature>
<evidence type="ECO:0000256" key="1">
    <source>
        <dbReference type="ARBA" id="ARBA00004123"/>
    </source>
</evidence>
<evidence type="ECO:0000256" key="3">
    <source>
        <dbReference type="ARBA" id="ARBA00022723"/>
    </source>
</evidence>
<evidence type="ECO:0000256" key="9">
    <source>
        <dbReference type="ARBA" id="ARBA00039490"/>
    </source>
</evidence>
<comment type="similarity">
    <text evidence="8">Belongs to the pacC/RIM101 family.</text>
</comment>
<dbReference type="RefSeq" id="XP_003677965.1">
    <property type="nucleotide sequence ID" value="XM_003677917.1"/>
</dbReference>
<evidence type="ECO:0000256" key="7">
    <source>
        <dbReference type="ARBA" id="ARBA00023242"/>
    </source>
</evidence>
<dbReference type="FunFam" id="3.30.160.60:FF:000110">
    <property type="entry name" value="Zinc finger protein-like"/>
    <property type="match status" value="1"/>
</dbReference>
<accession>G0VJD9</accession>
<organism evidence="13 14">
    <name type="scientific">Naumovozyma castellii</name>
    <name type="common">Yeast</name>
    <name type="synonym">Saccharomyces castellii</name>
    <dbReference type="NCBI Taxonomy" id="27288"/>
    <lineage>
        <taxon>Eukaryota</taxon>
        <taxon>Fungi</taxon>
        <taxon>Dikarya</taxon>
        <taxon>Ascomycota</taxon>
        <taxon>Saccharomycotina</taxon>
        <taxon>Saccharomycetes</taxon>
        <taxon>Saccharomycetales</taxon>
        <taxon>Saccharomycetaceae</taxon>
        <taxon>Naumovozyma</taxon>
    </lineage>
</organism>
<dbReference type="EMBL" id="HE576759">
    <property type="protein sequence ID" value="CCC71618.1"/>
    <property type="molecule type" value="Genomic_DNA"/>
</dbReference>
<dbReference type="SUPFAM" id="SSF57667">
    <property type="entry name" value="beta-beta-alpha zinc fingers"/>
    <property type="match status" value="1"/>
</dbReference>
<dbReference type="InterPro" id="IPR050331">
    <property type="entry name" value="Zinc_finger"/>
</dbReference>
<feature type="region of interest" description="Disordered" evidence="11">
    <location>
        <begin position="1"/>
        <end position="70"/>
    </location>
</feature>
<evidence type="ECO:0000256" key="8">
    <source>
        <dbReference type="ARBA" id="ARBA00038089"/>
    </source>
</evidence>
<dbReference type="SMART" id="SM00355">
    <property type="entry name" value="ZnF_C2H2"/>
    <property type="match status" value="2"/>
</dbReference>
<feature type="compositionally biased region" description="Low complexity" evidence="11">
    <location>
        <begin position="636"/>
        <end position="652"/>
    </location>
</feature>
<dbReference type="FunFam" id="3.30.160.60:FF:000340">
    <property type="entry name" value="zinc finger protein 473 isoform X1"/>
    <property type="match status" value="1"/>
</dbReference>
<dbReference type="PANTHER" id="PTHR16515">
    <property type="entry name" value="PR DOMAIN ZINC FINGER PROTEIN"/>
    <property type="match status" value="1"/>
</dbReference>
<dbReference type="eggNOG" id="KOG1721">
    <property type="taxonomic scope" value="Eukaryota"/>
</dbReference>
<keyword evidence="4" id="KW-0677">Repeat</keyword>
<dbReference type="GO" id="GO:0010468">
    <property type="term" value="P:regulation of gene expression"/>
    <property type="evidence" value="ECO:0007669"/>
    <property type="project" value="TreeGrafter"/>
</dbReference>
<evidence type="ECO:0000313" key="13">
    <source>
        <dbReference type="EMBL" id="CCC71618.1"/>
    </source>
</evidence>
<feature type="compositionally biased region" description="Polar residues" evidence="11">
    <location>
        <begin position="614"/>
        <end position="628"/>
    </location>
</feature>
<keyword evidence="7" id="KW-0539">Nucleus</keyword>
<evidence type="ECO:0000259" key="12">
    <source>
        <dbReference type="PROSITE" id="PS50157"/>
    </source>
</evidence>
<feature type="compositionally biased region" description="Low complexity" evidence="11">
    <location>
        <begin position="50"/>
        <end position="67"/>
    </location>
</feature>
<feature type="compositionally biased region" description="Low complexity" evidence="11">
    <location>
        <begin position="29"/>
        <end position="40"/>
    </location>
</feature>
<dbReference type="FunCoup" id="G0VJD9">
    <property type="interactions" value="2073"/>
</dbReference>
<evidence type="ECO:0000256" key="2">
    <source>
        <dbReference type="ARBA" id="ARBA00006991"/>
    </source>
</evidence>
<protein>
    <recommendedName>
        <fullName evidence="9">pH-response transcription factor pacC/RIM101</fullName>
    </recommendedName>
</protein>
<keyword evidence="3" id="KW-0479">Metal-binding</keyword>
<dbReference type="KEGG" id="ncs:NCAS_0H03080"/>
<evidence type="ECO:0000256" key="4">
    <source>
        <dbReference type="ARBA" id="ARBA00022737"/>
    </source>
</evidence>
<feature type="region of interest" description="Disordered" evidence="11">
    <location>
        <begin position="614"/>
        <end position="666"/>
    </location>
</feature>
<reference evidence="13 14" key="1">
    <citation type="journal article" date="2011" name="Proc. Natl. Acad. Sci. U.S.A.">
        <title>Evolutionary erosion of yeast sex chromosomes by mating-type switching accidents.</title>
        <authorList>
            <person name="Gordon J.L."/>
            <person name="Armisen D."/>
            <person name="Proux-Wera E."/>
            <person name="Oheigeartaigh S.S."/>
            <person name="Byrne K.P."/>
            <person name="Wolfe K.H."/>
        </authorList>
    </citation>
    <scope>NUCLEOTIDE SEQUENCE [LARGE SCALE GENOMIC DNA]</scope>
    <source>
        <strain evidence="14">ATCC 76901 / BCRC 22586 / CBS 4309 / NBRC 1992 / NRRL Y-12630</strain>
    </source>
</reference>
<dbReference type="GO" id="GO:0008270">
    <property type="term" value="F:zinc ion binding"/>
    <property type="evidence" value="ECO:0007669"/>
    <property type="project" value="UniProtKB-KW"/>
</dbReference>
<dbReference type="Pfam" id="PF00096">
    <property type="entry name" value="zf-C2H2"/>
    <property type="match status" value="2"/>
</dbReference>
<dbReference type="PROSITE" id="PS00028">
    <property type="entry name" value="ZINC_FINGER_C2H2_1"/>
    <property type="match status" value="2"/>
</dbReference>
<dbReference type="PROSITE" id="PS50157">
    <property type="entry name" value="ZINC_FINGER_C2H2_2"/>
    <property type="match status" value="2"/>
</dbReference>
<feature type="region of interest" description="Disordered" evidence="11">
    <location>
        <begin position="182"/>
        <end position="209"/>
    </location>
</feature>
<keyword evidence="14" id="KW-1185">Reference proteome</keyword>
<feature type="compositionally biased region" description="Low complexity" evidence="11">
    <location>
        <begin position="104"/>
        <end position="141"/>
    </location>
</feature>
<feature type="compositionally biased region" description="Polar residues" evidence="11">
    <location>
        <begin position="154"/>
        <end position="164"/>
    </location>
</feature>
<dbReference type="InParanoid" id="G0VJD9"/>
<sequence length="730" mass="80929">MLATKKENTSTLTNSLEREAAVVPEEQNNNDSNNNSLSLNLRKDKPQLVSSASNSTSTSTSNNNTQSPEYTFSNLSFDYNFRTDSAQTMVNNSTINLKAGFLDSNTPNSTTTTNNKSKSGNHYNSNNKISVSNSLSSSTTRLDTDSSTIKDELSSPNPHSLATPTAMNDLLAMLDAKEQHPTNVNSSSIISSSNLNSGATSQTSSSPLNATSLQLQDALSPLLNDHHRTFNPNIFLDSQKNLSKFQKRSSQNSAIDINEMVSAKGTNLPQATNNNSFLDDLVSTDLLMDEDLTHNDNDNDNNDNDNNNNNDDETQTIREIKRRLSEVVSPSFPTMTDSRNSISHSIDFWNLPTDTKNNNNNNTNDNAIELDEPEIINNELHDTFSDYSMNFNNNEKPKQQQVQQVQPTTLNELVRKNSIASPKSPPLNRRRSSVGILKHPAQRSFMPVFDTDLSGELFDKLYNNDNVKVVPWENSLLSDDEAEELGISHRNSLNVFKSPIIPQTSNVNIDNNDNIAQTLNSFNMKFQESIDNTTTHSLMNSPPNPKFIKPSMMLNDNASMAAKLATTGVEQFDMIPNMTENSTQNYDISLSSPIDLQNAFSSLSSMASPIPNILPTTASSATGSSKQINPRRRKSSISPTSPHNNSNNSTAHTSRRASVSVTPGSLDDKNKPFKCSECIKAFRRSEHLKRHIRSVHSSERPFACMFCEKKFSRSDNLSQHLKTHKKHGDF</sequence>
<feature type="compositionally biased region" description="Low complexity" evidence="11">
    <location>
        <begin position="185"/>
        <end position="197"/>
    </location>
</feature>
<dbReference type="HOGENOM" id="CLU_440790_0_0_1"/>
<dbReference type="PANTHER" id="PTHR16515:SF49">
    <property type="entry name" value="GASTRULA ZINC FINGER PROTEIN XLCGF49.1-LIKE-RELATED"/>
    <property type="match status" value="1"/>
</dbReference>
<reference key="2">
    <citation type="submission" date="2011-08" db="EMBL/GenBank/DDBJ databases">
        <title>Genome sequence of Naumovozyma castellii.</title>
        <authorList>
            <person name="Gordon J.L."/>
            <person name="Armisen D."/>
            <person name="Proux-Wera E."/>
            <person name="OhEigeartaigh S.S."/>
            <person name="Byrne K.P."/>
            <person name="Wolfe K.H."/>
        </authorList>
    </citation>
    <scope>NUCLEOTIDE SEQUENCE</scope>
    <source>
        <strain>Type strain:CBS 4309</strain>
    </source>
</reference>
<dbReference type="InterPro" id="IPR036236">
    <property type="entry name" value="Znf_C2H2_sf"/>
</dbReference>
<evidence type="ECO:0000313" key="14">
    <source>
        <dbReference type="Proteomes" id="UP000001640"/>
    </source>
</evidence>
<comment type="subcellular location">
    <subcellularLocation>
        <location evidence="1">Nucleus</location>
    </subcellularLocation>
</comment>
<dbReference type="OrthoDB" id="654211at2759"/>
<dbReference type="GeneID" id="96905295"/>
<feature type="compositionally biased region" description="Polar residues" evidence="11">
    <location>
        <begin position="198"/>
        <end position="209"/>
    </location>
</feature>
<gene>
    <name evidence="13" type="primary">NCAS0H03080</name>
    <name evidence="13" type="ordered locus">NCAS_0H03080</name>
</gene>
<dbReference type="Proteomes" id="UP000001640">
    <property type="component" value="Chromosome 8"/>
</dbReference>
<comment type="similarity">
    <text evidence="2">Belongs to the krueppel C2H2-type zinc-finger protein family.</text>
</comment>
<evidence type="ECO:0000256" key="6">
    <source>
        <dbReference type="ARBA" id="ARBA00022833"/>
    </source>
</evidence>
<name>G0VJD9_NAUCA</name>
<evidence type="ECO:0000256" key="11">
    <source>
        <dbReference type="SAM" id="MobiDB-lite"/>
    </source>
</evidence>
<dbReference type="AlphaFoldDB" id="G0VJD9"/>
<feature type="region of interest" description="Disordered" evidence="11">
    <location>
        <begin position="291"/>
        <end position="312"/>
    </location>
</feature>
<keyword evidence="6" id="KW-0862">Zinc</keyword>
<dbReference type="OMA" id="AIDINEM"/>
<dbReference type="Gene3D" id="3.30.160.60">
    <property type="entry name" value="Classic Zinc Finger"/>
    <property type="match status" value="2"/>
</dbReference>
<keyword evidence="5 10" id="KW-0863">Zinc-finger</keyword>
<proteinExistence type="inferred from homology"/>
<dbReference type="GO" id="GO:0005634">
    <property type="term" value="C:nucleus"/>
    <property type="evidence" value="ECO:0007669"/>
    <property type="project" value="UniProtKB-SubCell"/>
</dbReference>
<feature type="compositionally biased region" description="Basic and acidic residues" evidence="11">
    <location>
        <begin position="142"/>
        <end position="153"/>
    </location>
</feature>
<evidence type="ECO:0000256" key="10">
    <source>
        <dbReference type="PROSITE-ProRule" id="PRU00042"/>
    </source>
</evidence>
<dbReference type="STRING" id="1064592.G0VJD9"/>
<feature type="domain" description="C2H2-type" evidence="12">
    <location>
        <begin position="702"/>
        <end position="729"/>
    </location>
</feature>
<evidence type="ECO:0000256" key="5">
    <source>
        <dbReference type="ARBA" id="ARBA00022771"/>
    </source>
</evidence>
<dbReference type="InterPro" id="IPR013087">
    <property type="entry name" value="Znf_C2H2_type"/>
</dbReference>